<evidence type="ECO:0000313" key="7">
    <source>
        <dbReference type="EMBL" id="AFY92463.1"/>
    </source>
</evidence>
<dbReference type="AlphaFoldDB" id="K9UCU3"/>
<name>K9UCU3_CHAP6</name>
<dbReference type="PANTHER" id="PTHR33841">
    <property type="entry name" value="DNA METHYLTRANSFERASE YEEA-RELATED"/>
    <property type="match status" value="1"/>
</dbReference>
<sequence>MRKIDLPIILDGKPVEKITAFLFHAGGNNDPEKMIDNEGKSFIGSTVLGMGFTFDDNNSAATSIAEMHHLIERNSRNKNIIFPYIGGEEVNSSPNHTHNRYVINFGEMTEDEASEWPDLMSIVEIKVKPERMKKNREGYRRYWWQHGEKRVELWKTIEPLDRVLVRPRTSKHNVFTFLQSGYVYSENLVVFALSEIAFPIIHSRIHEVWTTFTSSTLEDRQGYRPSDCFETFPFPENWETNPELESIGQEYYEFRAALMIRNNQGLTATYNRFHDPEEDDADILKLRQLHTQMDTAVLAAYGWTDISTTCEFRLDYEDEEPSDTQPTEGKRQRKKPWRYRWPEATHDEVLARLLELNQQRHEAEILGGKHAEKKVKKPKAKGVKAEKLKGVTVKKQLNLIPPDVEQLDMF</sequence>
<dbReference type="Pfam" id="PF20466">
    <property type="entry name" value="MmeI_TRD"/>
    <property type="match status" value="1"/>
</dbReference>
<dbReference type="OrthoDB" id="9806213at2"/>
<dbReference type="RefSeq" id="WP_015158647.1">
    <property type="nucleotide sequence ID" value="NC_019697.1"/>
</dbReference>
<dbReference type="GO" id="GO:0032259">
    <property type="term" value="P:methylation"/>
    <property type="evidence" value="ECO:0007669"/>
    <property type="project" value="UniProtKB-KW"/>
</dbReference>
<keyword evidence="3" id="KW-0808">Transferase</keyword>
<keyword evidence="8" id="KW-1185">Reference proteome</keyword>
<dbReference type="EMBL" id="CP003600">
    <property type="protein sequence ID" value="AFY92463.1"/>
    <property type="molecule type" value="Genomic_DNA"/>
</dbReference>
<dbReference type="EC" id="2.1.1.72" evidence="1"/>
<evidence type="ECO:0000256" key="5">
    <source>
        <dbReference type="SAM" id="MobiDB-lite"/>
    </source>
</evidence>
<feature type="domain" description="MmeI-like target recognition" evidence="6">
    <location>
        <begin position="32"/>
        <end position="236"/>
    </location>
</feature>
<dbReference type="STRING" id="1173020.Cha6605_1257"/>
<evidence type="ECO:0000256" key="1">
    <source>
        <dbReference type="ARBA" id="ARBA00011900"/>
    </source>
</evidence>
<evidence type="ECO:0000256" key="4">
    <source>
        <dbReference type="ARBA" id="ARBA00047942"/>
    </source>
</evidence>
<gene>
    <name evidence="7" type="ORF">Cha6605_1257</name>
</gene>
<protein>
    <recommendedName>
        <fullName evidence="1">site-specific DNA-methyltransferase (adenine-specific)</fullName>
        <ecNumber evidence="1">2.1.1.72</ecNumber>
    </recommendedName>
</protein>
<evidence type="ECO:0000313" key="8">
    <source>
        <dbReference type="Proteomes" id="UP000010366"/>
    </source>
</evidence>
<keyword evidence="2" id="KW-0489">Methyltransferase</keyword>
<dbReference type="HOGENOM" id="CLU_041423_0_0_3"/>
<dbReference type="KEGG" id="cmp:Cha6605_1257"/>
<evidence type="ECO:0000259" key="6">
    <source>
        <dbReference type="Pfam" id="PF20466"/>
    </source>
</evidence>
<comment type="catalytic activity">
    <reaction evidence="4">
        <text>a 2'-deoxyadenosine in DNA + S-adenosyl-L-methionine = an N(6)-methyl-2'-deoxyadenosine in DNA + S-adenosyl-L-homocysteine + H(+)</text>
        <dbReference type="Rhea" id="RHEA:15197"/>
        <dbReference type="Rhea" id="RHEA-COMP:12418"/>
        <dbReference type="Rhea" id="RHEA-COMP:12419"/>
        <dbReference type="ChEBI" id="CHEBI:15378"/>
        <dbReference type="ChEBI" id="CHEBI:57856"/>
        <dbReference type="ChEBI" id="CHEBI:59789"/>
        <dbReference type="ChEBI" id="CHEBI:90615"/>
        <dbReference type="ChEBI" id="CHEBI:90616"/>
        <dbReference type="EC" id="2.1.1.72"/>
    </reaction>
</comment>
<dbReference type="InterPro" id="IPR050953">
    <property type="entry name" value="N4_N6_ade-DNA_methylase"/>
</dbReference>
<organism evidence="7 8">
    <name type="scientific">Chamaesiphon minutus (strain ATCC 27169 / PCC 6605)</name>
    <dbReference type="NCBI Taxonomy" id="1173020"/>
    <lineage>
        <taxon>Bacteria</taxon>
        <taxon>Bacillati</taxon>
        <taxon>Cyanobacteriota</taxon>
        <taxon>Cyanophyceae</taxon>
        <taxon>Gomontiellales</taxon>
        <taxon>Chamaesiphonaceae</taxon>
        <taxon>Chamaesiphon</taxon>
    </lineage>
</organism>
<accession>K9UCU3</accession>
<feature type="region of interest" description="Disordered" evidence="5">
    <location>
        <begin position="317"/>
        <end position="336"/>
    </location>
</feature>
<dbReference type="PATRIC" id="fig|1173020.3.peg.1467"/>
<evidence type="ECO:0000256" key="2">
    <source>
        <dbReference type="ARBA" id="ARBA00022603"/>
    </source>
</evidence>
<dbReference type="InterPro" id="IPR046820">
    <property type="entry name" value="MmeI_TRD"/>
</dbReference>
<proteinExistence type="predicted"/>
<reference evidence="7 8" key="1">
    <citation type="submission" date="2012-05" db="EMBL/GenBank/DDBJ databases">
        <title>Finished chromosome of genome of Chamaesiphon sp. PCC 6605.</title>
        <authorList>
            <consortium name="US DOE Joint Genome Institute"/>
            <person name="Gugger M."/>
            <person name="Coursin T."/>
            <person name="Rippka R."/>
            <person name="Tandeau De Marsac N."/>
            <person name="Huntemann M."/>
            <person name="Wei C.-L."/>
            <person name="Han J."/>
            <person name="Detter J.C."/>
            <person name="Han C."/>
            <person name="Tapia R."/>
            <person name="Chen A."/>
            <person name="Kyrpides N."/>
            <person name="Mavromatis K."/>
            <person name="Markowitz V."/>
            <person name="Szeto E."/>
            <person name="Ivanova N."/>
            <person name="Pagani I."/>
            <person name="Pati A."/>
            <person name="Goodwin L."/>
            <person name="Nordberg H.P."/>
            <person name="Cantor M.N."/>
            <person name="Hua S.X."/>
            <person name="Woyke T."/>
            <person name="Kerfeld C.A."/>
        </authorList>
    </citation>
    <scope>NUCLEOTIDE SEQUENCE [LARGE SCALE GENOMIC DNA]</scope>
    <source>
        <strain evidence="8">ATCC 27169 / PCC 6605</strain>
    </source>
</reference>
<dbReference type="Proteomes" id="UP000010366">
    <property type="component" value="Chromosome"/>
</dbReference>
<dbReference type="GO" id="GO:0009007">
    <property type="term" value="F:site-specific DNA-methyltransferase (adenine-specific) activity"/>
    <property type="evidence" value="ECO:0007669"/>
    <property type="project" value="UniProtKB-EC"/>
</dbReference>
<dbReference type="PANTHER" id="PTHR33841:SF1">
    <property type="entry name" value="DNA METHYLTRANSFERASE A"/>
    <property type="match status" value="1"/>
</dbReference>
<evidence type="ECO:0000256" key="3">
    <source>
        <dbReference type="ARBA" id="ARBA00022679"/>
    </source>
</evidence>
<dbReference type="eggNOG" id="COG1002">
    <property type="taxonomic scope" value="Bacteria"/>
</dbReference>